<evidence type="ECO:0000313" key="4">
    <source>
        <dbReference type="Proteomes" id="UP001172083"/>
    </source>
</evidence>
<sequence length="279" mass="32633">MDKKEFKALVSLLDDDDEEIIAHVEKKIVSLGNQVIPYLEEEWENNFNTETQRRIEDLIHTVQFDVLKEKLIAWKTQKNKDLLEGMALVASYQYPDVDVNELRKDLEQIYYEAWLQFKPDVHPFDQIKILNSVLFGKLKFGANNKNFHSPGNSMINVVLQTKKGNPLTLCVIYMLVAQKLKLPVYGVNLPNLFILTHKTKEVQFYINAFNRGLIFTKEDIDKYISELYLTQKDSYYQPCSEMDIIRRVLKNLVFSFEKIGDHYKSEEIKILINALGESE</sequence>
<organism evidence="3 4">
    <name type="scientific">Agaribacillus aureus</name>
    <dbReference type="NCBI Taxonomy" id="3051825"/>
    <lineage>
        <taxon>Bacteria</taxon>
        <taxon>Pseudomonadati</taxon>
        <taxon>Bacteroidota</taxon>
        <taxon>Cytophagia</taxon>
        <taxon>Cytophagales</taxon>
        <taxon>Splendidivirgaceae</taxon>
        <taxon>Agaribacillus</taxon>
    </lineage>
</organism>
<name>A0ABT8LG80_9BACT</name>
<evidence type="ECO:0000259" key="2">
    <source>
        <dbReference type="Pfam" id="PF13369"/>
    </source>
</evidence>
<gene>
    <name evidence="3" type="ORF">QQ020_31200</name>
</gene>
<comment type="similarity">
    <text evidence="1">Belongs to the UPF0162 family.</text>
</comment>
<dbReference type="PANTHER" id="PTHR31350:SF27">
    <property type="entry name" value="HEMIMETHYLATED DNA-BINDING DOMAIN-CONTAINING PROTEIN"/>
    <property type="match status" value="1"/>
</dbReference>
<proteinExistence type="inferred from homology"/>
<evidence type="ECO:0000256" key="1">
    <source>
        <dbReference type="ARBA" id="ARBA00007100"/>
    </source>
</evidence>
<dbReference type="Pfam" id="PF13369">
    <property type="entry name" value="Transglut_core2"/>
    <property type="match status" value="1"/>
</dbReference>
<comment type="caution">
    <text evidence="3">The sequence shown here is derived from an EMBL/GenBank/DDBJ whole genome shotgun (WGS) entry which is preliminary data.</text>
</comment>
<keyword evidence="4" id="KW-1185">Reference proteome</keyword>
<protein>
    <submittedName>
        <fullName evidence="3">Transglutaminase-like domain-containing protein</fullName>
    </submittedName>
</protein>
<feature type="domain" description="Protein SirB1 N-terminal" evidence="2">
    <location>
        <begin position="101"/>
        <end position="249"/>
    </location>
</feature>
<dbReference type="RefSeq" id="WP_346761910.1">
    <property type="nucleotide sequence ID" value="NZ_JAUJEB010000009.1"/>
</dbReference>
<evidence type="ECO:0000313" key="3">
    <source>
        <dbReference type="EMBL" id="MDN5216578.1"/>
    </source>
</evidence>
<dbReference type="PANTHER" id="PTHR31350">
    <property type="entry name" value="SI:DKEY-261L7.2"/>
    <property type="match status" value="1"/>
</dbReference>
<dbReference type="InterPro" id="IPR032698">
    <property type="entry name" value="SirB1_N"/>
</dbReference>
<accession>A0ABT8LG80</accession>
<dbReference type="Proteomes" id="UP001172083">
    <property type="component" value="Unassembled WGS sequence"/>
</dbReference>
<reference evidence="3" key="1">
    <citation type="submission" date="2023-06" db="EMBL/GenBank/DDBJ databases">
        <title>Genomic of Agaribacillus aureum.</title>
        <authorList>
            <person name="Wang G."/>
        </authorList>
    </citation>
    <scope>NUCLEOTIDE SEQUENCE</scope>
    <source>
        <strain evidence="3">BMA12</strain>
    </source>
</reference>
<dbReference type="EMBL" id="JAUJEB010000009">
    <property type="protein sequence ID" value="MDN5216578.1"/>
    <property type="molecule type" value="Genomic_DNA"/>
</dbReference>